<dbReference type="InterPro" id="IPR001254">
    <property type="entry name" value="Trypsin_dom"/>
</dbReference>
<reference evidence="6 7" key="1">
    <citation type="submission" date="2019-08" db="EMBL/GenBank/DDBJ databases">
        <title>Whole genome of Aphis craccivora.</title>
        <authorList>
            <person name="Voronova N.V."/>
            <person name="Shulinski R.S."/>
            <person name="Bandarenka Y.V."/>
            <person name="Zhorov D.G."/>
            <person name="Warner D."/>
        </authorList>
    </citation>
    <scope>NUCLEOTIDE SEQUENCE [LARGE SCALE GENOMIC DNA]</scope>
    <source>
        <strain evidence="6">180601</strain>
        <tissue evidence="6">Whole Body</tissue>
    </source>
</reference>
<feature type="non-terminal residue" evidence="6">
    <location>
        <position position="1349"/>
    </location>
</feature>
<dbReference type="CDD" id="cd00190">
    <property type="entry name" value="Tryp_SPc"/>
    <property type="match status" value="2"/>
</dbReference>
<evidence type="ECO:0000313" key="6">
    <source>
        <dbReference type="EMBL" id="KAF0762504.1"/>
    </source>
</evidence>
<dbReference type="InterPro" id="IPR009003">
    <property type="entry name" value="Peptidase_S1_PA"/>
</dbReference>
<evidence type="ECO:0000313" key="7">
    <source>
        <dbReference type="Proteomes" id="UP000478052"/>
    </source>
</evidence>
<dbReference type="PANTHER" id="PTHR24256">
    <property type="entry name" value="TRYPTASE-RELATED"/>
    <property type="match status" value="1"/>
</dbReference>
<feature type="domain" description="Peptidase S1" evidence="5">
    <location>
        <begin position="688"/>
        <end position="940"/>
    </location>
</feature>
<evidence type="ECO:0008006" key="8">
    <source>
        <dbReference type="Google" id="ProtNLM"/>
    </source>
</evidence>
<dbReference type="Proteomes" id="UP000478052">
    <property type="component" value="Unassembled WGS sequence"/>
</dbReference>
<keyword evidence="7" id="KW-1185">Reference proteome</keyword>
<dbReference type="InterPro" id="IPR051487">
    <property type="entry name" value="Ser/Thr_Proteases_Immune/Dev"/>
</dbReference>
<evidence type="ECO:0000259" key="4">
    <source>
        <dbReference type="PROSITE" id="PS50157"/>
    </source>
</evidence>
<dbReference type="SUPFAM" id="SSF50494">
    <property type="entry name" value="Trypsin-like serine proteases"/>
    <property type="match status" value="4"/>
</dbReference>
<dbReference type="OrthoDB" id="6615299at2759"/>
<gene>
    <name evidence="6" type="ORF">FWK35_00006325</name>
</gene>
<keyword evidence="3" id="KW-0862">Zinc</keyword>
<dbReference type="Pfam" id="PF00089">
    <property type="entry name" value="Trypsin"/>
    <property type="match status" value="4"/>
</dbReference>
<dbReference type="PROSITE" id="PS50157">
    <property type="entry name" value="ZINC_FINGER_C2H2_2"/>
    <property type="match status" value="1"/>
</dbReference>
<dbReference type="PROSITE" id="PS50240">
    <property type="entry name" value="TRYPSIN_DOM"/>
    <property type="match status" value="4"/>
</dbReference>
<dbReference type="GO" id="GO:0008270">
    <property type="term" value="F:zinc ion binding"/>
    <property type="evidence" value="ECO:0007669"/>
    <property type="project" value="UniProtKB-KW"/>
</dbReference>
<keyword evidence="3" id="KW-0479">Metal-binding</keyword>
<dbReference type="Gene3D" id="2.40.10.10">
    <property type="entry name" value="Trypsin-like serine proteases"/>
    <property type="match status" value="4"/>
</dbReference>
<accession>A0A6G0YX67</accession>
<proteinExistence type="inferred from homology"/>
<feature type="domain" description="Peptidase S1" evidence="5">
    <location>
        <begin position="1094"/>
        <end position="1345"/>
    </location>
</feature>
<evidence type="ECO:0000256" key="2">
    <source>
        <dbReference type="ARBA" id="ARBA00024195"/>
    </source>
</evidence>
<feature type="domain" description="Peptidase S1" evidence="5">
    <location>
        <begin position="84"/>
        <end position="338"/>
    </location>
</feature>
<comment type="caution">
    <text evidence="6">The sequence shown here is derived from an EMBL/GenBank/DDBJ whole genome shotgun (WGS) entry which is preliminary data.</text>
</comment>
<dbReference type="GO" id="GO:0006508">
    <property type="term" value="P:proteolysis"/>
    <property type="evidence" value="ECO:0007669"/>
    <property type="project" value="InterPro"/>
</dbReference>
<organism evidence="6 7">
    <name type="scientific">Aphis craccivora</name>
    <name type="common">Cowpea aphid</name>
    <dbReference type="NCBI Taxonomy" id="307492"/>
    <lineage>
        <taxon>Eukaryota</taxon>
        <taxon>Metazoa</taxon>
        <taxon>Ecdysozoa</taxon>
        <taxon>Arthropoda</taxon>
        <taxon>Hexapoda</taxon>
        <taxon>Insecta</taxon>
        <taxon>Pterygota</taxon>
        <taxon>Neoptera</taxon>
        <taxon>Paraneoptera</taxon>
        <taxon>Hemiptera</taxon>
        <taxon>Sternorrhyncha</taxon>
        <taxon>Aphidomorpha</taxon>
        <taxon>Aphidoidea</taxon>
        <taxon>Aphididae</taxon>
        <taxon>Aphidini</taxon>
        <taxon>Aphis</taxon>
        <taxon>Aphis</taxon>
    </lineage>
</organism>
<dbReference type="PROSITE" id="PS00134">
    <property type="entry name" value="TRYPSIN_HIS"/>
    <property type="match status" value="3"/>
</dbReference>
<protein>
    <recommendedName>
        <fullName evidence="8">Limulus clotting factor C-like</fullName>
    </recommendedName>
</protein>
<keyword evidence="1" id="KW-1015">Disulfide bond</keyword>
<dbReference type="InterPro" id="IPR018114">
    <property type="entry name" value="TRYPSIN_HIS"/>
</dbReference>
<feature type="domain" description="C2H2-type" evidence="4">
    <location>
        <begin position="67"/>
        <end position="96"/>
    </location>
</feature>
<evidence type="ECO:0000256" key="3">
    <source>
        <dbReference type="PROSITE-ProRule" id="PRU00042"/>
    </source>
</evidence>
<dbReference type="InterPro" id="IPR043504">
    <property type="entry name" value="Peptidase_S1_PA_chymotrypsin"/>
</dbReference>
<sequence length="1349" mass="150439">MCPPLISDSINFNCTLNGNYANCSNPSIPDTIAIPSCKPTYIVPTGQEETQTELLCQSNGTWNNQLYRCIPHCGRPFVGHQLLIDNGKTAHVRAAPWNVGVYQLDQRSSNYNLICGGSLIASNLVVSAAHCFYQKNMLSNIISINDGLYKIAVGKYNRDLTLIDNDFTQIMDVETIYLKKDYHGQDGFHLNDIAVIVLKNRVSISIDVAPVCVDWNNRYNVINGTQGKIVGWGITEKEISSPVLLEATLPYIDYNSCRGIYTNGFDTYVTIDKFCAGSANANEPGVREGDSGAGLMFLHSDFYYLTGVVSLKDPNTKYSIAVFTDLKYHLQWDTENLCVLPIVDGVIYSEKGSTNILTPGSLISEYRTVIENCKEGFHKAYSNSVKVCQGNGKWFPNSEKLCFKMCPPLLSDSLIIHCTLNGNYANCSNPSIPDTVAIPSCKESHTVPINEQEETPNVLYCQSNGTWNCGKPYAGHQLLIDNGKTAYVGIAPWNVGIYRFNNESSKYDLICGGSIIAPNLVISAAHCFTNQSMKFNTISINGVYKIAVGKYNRYLTVIDNDFTQIIDVDTIYVRIDYDGPNGFYCEDLAVIALRNRINIGIDVAPVCIDWNGIYNLTNGTQGKIVGWEKMEKNISNPVLLEANLPYIDHNSCRSMYTKGFQTFVTVDKFCAESAFDCGRKYVEHQLLINSGKTARVGTAPWNAGIYRFNGENSMYDLICGGSIISPKLVVSAAHCFWQKEMLSNIISINDGLYRVAVGKYNRSYTVIDNDFTQILDVETIYLNEHYAGLNRYYSNDIAVIVLKNRVSISIGVAPVCVDWNNQISVRNGTQGKIVGWGKTENNVSSPILLEATLPYIDHNSCREMYTNGFQAFVTIDKFCAGSAFGPGVREGDSGTGLTFLNSGFYYLTGIVSVKDRNTNNSIAVFTDFNYHIQWVRQLYNEYTSYDTKNNLCILPTVEGVIYSYEGSKEILSPGTFIDHLRPVIESCEVGYHKAYNNGFRFCDKKGEWISNSDKLCFKMCPPLLSDSLIIHCTLNGNYANCSNPSIPDTVAIPSCKESNTVPINEQEETPNVLHCQSNGTWNCGKPFDDHKLLIDNGKTARVGTSPWNVGIYRFNNESFKYDLICGGLIIAANLVISAAHCFSHKDMKLNRVSINSVYKIAVGKYNRDLTVIDNDFTQIMDVETIYVRKAFDGPNGFYFEDLSIIVLKNKVSISMGVEPVCIDWNGRYNVINGTKGKIVGWGKIEKDTLSPVLLEATLPYIDYNSCQDMLTNGFQRFVTFDRFCAESALKQGVYEFDSGAGLTFLHSNYYYLTGVVIFKDSNKNNSITVFQDIKPHIGWIRALYDKHTS</sequence>
<keyword evidence="3" id="KW-0863">Zinc-finger</keyword>
<feature type="domain" description="Peptidase S1" evidence="5">
    <location>
        <begin position="480"/>
        <end position="677"/>
    </location>
</feature>
<name>A0A6G0YX67_APHCR</name>
<dbReference type="GO" id="GO:0004252">
    <property type="term" value="F:serine-type endopeptidase activity"/>
    <property type="evidence" value="ECO:0007669"/>
    <property type="project" value="InterPro"/>
</dbReference>
<evidence type="ECO:0000259" key="5">
    <source>
        <dbReference type="PROSITE" id="PS50240"/>
    </source>
</evidence>
<dbReference type="InterPro" id="IPR013087">
    <property type="entry name" value="Znf_C2H2_type"/>
</dbReference>
<evidence type="ECO:0000256" key="1">
    <source>
        <dbReference type="ARBA" id="ARBA00023157"/>
    </source>
</evidence>
<dbReference type="EMBL" id="VUJU01002127">
    <property type="protein sequence ID" value="KAF0762504.1"/>
    <property type="molecule type" value="Genomic_DNA"/>
</dbReference>
<comment type="similarity">
    <text evidence="2">Belongs to the peptidase S1 family. CLIP subfamily.</text>
</comment>
<dbReference type="SMART" id="SM00020">
    <property type="entry name" value="Tryp_SPc"/>
    <property type="match status" value="4"/>
</dbReference>